<dbReference type="InterPro" id="IPR011604">
    <property type="entry name" value="PDDEXK-like_dom_sf"/>
</dbReference>
<organism evidence="1 2">
    <name type="scientific">Laceyella putida</name>
    <dbReference type="NCBI Taxonomy" id="110101"/>
    <lineage>
        <taxon>Bacteria</taxon>
        <taxon>Bacillati</taxon>
        <taxon>Bacillota</taxon>
        <taxon>Bacilli</taxon>
        <taxon>Bacillales</taxon>
        <taxon>Thermoactinomycetaceae</taxon>
        <taxon>Laceyella</taxon>
    </lineage>
</organism>
<evidence type="ECO:0000313" key="2">
    <source>
        <dbReference type="Proteomes" id="UP001596500"/>
    </source>
</evidence>
<comment type="caution">
    <text evidence="1">The sequence shown here is derived from an EMBL/GenBank/DDBJ whole genome shotgun (WGS) entry which is preliminary data.</text>
</comment>
<dbReference type="Gene3D" id="3.90.320.10">
    <property type="match status" value="1"/>
</dbReference>
<protein>
    <submittedName>
        <fullName evidence="1">YqaJ viral recombinase family protein</fullName>
    </submittedName>
</protein>
<name>A0ABW2RR68_9BACL</name>
<keyword evidence="2" id="KW-1185">Reference proteome</keyword>
<dbReference type="SUPFAM" id="SSF52980">
    <property type="entry name" value="Restriction endonuclease-like"/>
    <property type="match status" value="1"/>
</dbReference>
<dbReference type="EMBL" id="JBHTBW010000087">
    <property type="protein sequence ID" value="MFC7443483.1"/>
    <property type="molecule type" value="Genomic_DNA"/>
</dbReference>
<dbReference type="RefSeq" id="WP_379867814.1">
    <property type="nucleotide sequence ID" value="NZ_JBHTBW010000087.1"/>
</dbReference>
<proteinExistence type="predicted"/>
<dbReference type="InterPro" id="IPR011335">
    <property type="entry name" value="Restrct_endonuc-II-like"/>
</dbReference>
<evidence type="ECO:0000313" key="1">
    <source>
        <dbReference type="EMBL" id="MFC7443483.1"/>
    </source>
</evidence>
<gene>
    <name evidence="1" type="ORF">ACFQNG_20705</name>
</gene>
<reference evidence="2" key="1">
    <citation type="journal article" date="2019" name="Int. J. Syst. Evol. Microbiol.">
        <title>The Global Catalogue of Microorganisms (GCM) 10K type strain sequencing project: providing services to taxonomists for standard genome sequencing and annotation.</title>
        <authorList>
            <consortium name="The Broad Institute Genomics Platform"/>
            <consortium name="The Broad Institute Genome Sequencing Center for Infectious Disease"/>
            <person name="Wu L."/>
            <person name="Ma J."/>
        </authorList>
    </citation>
    <scope>NUCLEOTIDE SEQUENCE [LARGE SCALE GENOMIC DNA]</scope>
    <source>
        <strain evidence="2">CGMCC 1.12942</strain>
    </source>
</reference>
<accession>A0ABW2RR68</accession>
<dbReference type="Proteomes" id="UP001596500">
    <property type="component" value="Unassembled WGS sequence"/>
</dbReference>
<sequence>MKKGLGCHDAIAILNLSSTRSRMEVYLNKTLGEKQEEKETLYDILKIPILQKFSEQFGYPVEIKDEVCTHPTIPYLIGNTLGTVMVNEKKGLIRLTLVDPGQLREWRNEGVPIAENLKMQHNLNCFGFSFGYIVMMIGNQKVDYRRIDRDEELIRILEKECQAFWEYIERREIPPMDGSKASERFLREHFSETIESEISLPSEALTLIEEYYQAKEAMNMHEEEVKRIQNQLKYWLGQNERGYVGRYGVTWKTVRTTRFDMNALERDHPELIEKYKKESTYRRFSIQK</sequence>